<dbReference type="GO" id="GO:0030148">
    <property type="term" value="P:sphingolipid biosynthetic process"/>
    <property type="evidence" value="ECO:0007669"/>
    <property type="project" value="TreeGrafter"/>
</dbReference>
<evidence type="ECO:0000256" key="4">
    <source>
        <dbReference type="ARBA" id="ARBA00022692"/>
    </source>
</evidence>
<dbReference type="InterPro" id="IPR002076">
    <property type="entry name" value="ELO_fam"/>
</dbReference>
<evidence type="ECO:0000313" key="11">
    <source>
        <dbReference type="EMBL" id="JAS60593.1"/>
    </source>
</evidence>
<dbReference type="PANTHER" id="PTHR11157">
    <property type="entry name" value="FATTY ACID ACYL TRANSFERASE-RELATED"/>
    <property type="match status" value="1"/>
</dbReference>
<evidence type="ECO:0000256" key="8">
    <source>
        <dbReference type="ARBA" id="ARBA00023136"/>
    </source>
</evidence>
<feature type="transmembrane region" description="Helical" evidence="10">
    <location>
        <begin position="75"/>
        <end position="99"/>
    </location>
</feature>
<name>A0A1B6GE69_9HEMI</name>
<keyword evidence="5 10" id="KW-0276">Fatty acid metabolism</keyword>
<keyword evidence="7 10" id="KW-0443">Lipid metabolism</keyword>
<keyword evidence="9 10" id="KW-0275">Fatty acid biosynthesis</keyword>
<dbReference type="EC" id="2.3.1.199" evidence="10"/>
<comment type="catalytic activity">
    <reaction evidence="10">
        <text>a very-long-chain acyl-CoA + malonyl-CoA + H(+) = a very-long-chain 3-oxoacyl-CoA + CO2 + CoA</text>
        <dbReference type="Rhea" id="RHEA:32727"/>
        <dbReference type="ChEBI" id="CHEBI:15378"/>
        <dbReference type="ChEBI" id="CHEBI:16526"/>
        <dbReference type="ChEBI" id="CHEBI:57287"/>
        <dbReference type="ChEBI" id="CHEBI:57384"/>
        <dbReference type="ChEBI" id="CHEBI:90725"/>
        <dbReference type="ChEBI" id="CHEBI:90736"/>
        <dbReference type="EC" id="2.3.1.199"/>
    </reaction>
</comment>
<evidence type="ECO:0000256" key="7">
    <source>
        <dbReference type="ARBA" id="ARBA00023098"/>
    </source>
</evidence>
<proteinExistence type="inferred from homology"/>
<keyword evidence="2 10" id="KW-0444">Lipid biosynthesis</keyword>
<dbReference type="GO" id="GO:0005789">
    <property type="term" value="C:endoplasmic reticulum membrane"/>
    <property type="evidence" value="ECO:0007669"/>
    <property type="project" value="TreeGrafter"/>
</dbReference>
<dbReference type="GO" id="GO:0042761">
    <property type="term" value="P:very long-chain fatty acid biosynthetic process"/>
    <property type="evidence" value="ECO:0007669"/>
    <property type="project" value="TreeGrafter"/>
</dbReference>
<feature type="transmembrane region" description="Helical" evidence="10">
    <location>
        <begin position="30"/>
        <end position="54"/>
    </location>
</feature>
<evidence type="ECO:0000256" key="6">
    <source>
        <dbReference type="ARBA" id="ARBA00022989"/>
    </source>
</evidence>
<comment type="similarity">
    <text evidence="10">Belongs to the ELO family.</text>
</comment>
<dbReference type="AlphaFoldDB" id="A0A1B6GE69"/>
<evidence type="ECO:0000256" key="1">
    <source>
        <dbReference type="ARBA" id="ARBA00004141"/>
    </source>
</evidence>
<dbReference type="Pfam" id="PF01151">
    <property type="entry name" value="ELO"/>
    <property type="match status" value="1"/>
</dbReference>
<accession>A0A1B6GE69</accession>
<evidence type="ECO:0000256" key="2">
    <source>
        <dbReference type="ARBA" id="ARBA00022516"/>
    </source>
</evidence>
<comment type="subcellular location">
    <subcellularLocation>
        <location evidence="1">Membrane</location>
        <topology evidence="1">Multi-pass membrane protein</topology>
    </subcellularLocation>
</comment>
<keyword evidence="4 10" id="KW-0812">Transmembrane</keyword>
<organism evidence="11">
    <name type="scientific">Cuerna arida</name>
    <dbReference type="NCBI Taxonomy" id="1464854"/>
    <lineage>
        <taxon>Eukaryota</taxon>
        <taxon>Metazoa</taxon>
        <taxon>Ecdysozoa</taxon>
        <taxon>Arthropoda</taxon>
        <taxon>Hexapoda</taxon>
        <taxon>Insecta</taxon>
        <taxon>Pterygota</taxon>
        <taxon>Neoptera</taxon>
        <taxon>Paraneoptera</taxon>
        <taxon>Hemiptera</taxon>
        <taxon>Auchenorrhyncha</taxon>
        <taxon>Membracoidea</taxon>
        <taxon>Cicadellidae</taxon>
        <taxon>Cicadellinae</taxon>
        <taxon>Proconiini</taxon>
        <taxon>Cuerna</taxon>
    </lineage>
</organism>
<feature type="transmembrane region" description="Helical" evidence="10">
    <location>
        <begin position="119"/>
        <end position="140"/>
    </location>
</feature>
<reference evidence="11" key="1">
    <citation type="submission" date="2015-11" db="EMBL/GenBank/DDBJ databases">
        <title>De novo transcriptome assembly of four potential Pierce s Disease insect vectors from Arizona vineyards.</title>
        <authorList>
            <person name="Tassone E.E."/>
        </authorList>
    </citation>
    <scope>NUCLEOTIDE SEQUENCE</scope>
</reference>
<feature type="transmembrane region" description="Helical" evidence="10">
    <location>
        <begin position="175"/>
        <end position="194"/>
    </location>
</feature>
<dbReference type="PANTHER" id="PTHR11157:SF103">
    <property type="entry name" value="ELONGATION OF VERY LONG CHAIN FATTY ACIDS PROTEIN"/>
    <property type="match status" value="1"/>
</dbReference>
<evidence type="ECO:0000256" key="3">
    <source>
        <dbReference type="ARBA" id="ARBA00022679"/>
    </source>
</evidence>
<keyword evidence="8 10" id="KW-0472">Membrane</keyword>
<feature type="transmembrane region" description="Helical" evidence="10">
    <location>
        <begin position="243"/>
        <end position="264"/>
    </location>
</feature>
<feature type="transmembrane region" description="Helical" evidence="10">
    <location>
        <begin position="214"/>
        <end position="231"/>
    </location>
</feature>
<dbReference type="EMBL" id="GECZ01009176">
    <property type="protein sequence ID" value="JAS60593.1"/>
    <property type="molecule type" value="Transcribed_RNA"/>
</dbReference>
<dbReference type="GO" id="GO:0034625">
    <property type="term" value="P:fatty acid elongation, monounsaturated fatty acid"/>
    <property type="evidence" value="ECO:0007669"/>
    <property type="project" value="TreeGrafter"/>
</dbReference>
<evidence type="ECO:0000256" key="10">
    <source>
        <dbReference type="RuleBase" id="RU361115"/>
    </source>
</evidence>
<evidence type="ECO:0000256" key="5">
    <source>
        <dbReference type="ARBA" id="ARBA00022832"/>
    </source>
</evidence>
<dbReference type="GO" id="GO:0009922">
    <property type="term" value="F:fatty acid elongase activity"/>
    <property type="evidence" value="ECO:0007669"/>
    <property type="project" value="UniProtKB-EC"/>
</dbReference>
<keyword evidence="3 10" id="KW-0808">Transferase</keyword>
<keyword evidence="6 10" id="KW-1133">Transmembrane helix</keyword>
<sequence>MVEGTMADTRHFVNTTQEAHNDEEKLLNSWLLLASPWPVAAILTAYLTFVLWLGPRLMATRKPYQLKLPMMIYNLYQVIYNGCLVGWFFTHPTALSYIIQHGCHPLDPRENPLRTELHLASWCYLFAKIVDMIDTIFMILRKKNSHVTFLHLYHHTSMVAFSWLSVKYIQAEQGIVLGVLNSFVHVVMYTYYFLAGLGPDVQKFLWWKKYITKLQLTQFVFAIAFMVYLFYNRCSVSQVYNVIWVTNVGVIMALFVNFYIQTYIKKPSVKKTK</sequence>
<dbReference type="GO" id="GO:0034626">
    <property type="term" value="P:fatty acid elongation, polyunsaturated fatty acid"/>
    <property type="evidence" value="ECO:0007669"/>
    <property type="project" value="TreeGrafter"/>
</dbReference>
<protein>
    <recommendedName>
        <fullName evidence="10">Elongation of very long chain fatty acids protein</fullName>
        <ecNumber evidence="10">2.3.1.199</ecNumber>
    </recommendedName>
    <alternativeName>
        <fullName evidence="10">Very-long-chain 3-oxoacyl-CoA synthase</fullName>
    </alternativeName>
</protein>
<gene>
    <name evidence="11" type="ORF">g.15041</name>
</gene>
<dbReference type="GO" id="GO:0019367">
    <property type="term" value="P:fatty acid elongation, saturated fatty acid"/>
    <property type="evidence" value="ECO:0007669"/>
    <property type="project" value="TreeGrafter"/>
</dbReference>
<evidence type="ECO:0000256" key="9">
    <source>
        <dbReference type="ARBA" id="ARBA00023160"/>
    </source>
</evidence>